<organism evidence="2 3">
    <name type="scientific">Bacillus glycinifermentans</name>
    <dbReference type="NCBI Taxonomy" id="1664069"/>
    <lineage>
        <taxon>Bacteria</taxon>
        <taxon>Bacillati</taxon>
        <taxon>Bacillota</taxon>
        <taxon>Bacilli</taxon>
        <taxon>Bacillales</taxon>
        <taxon>Bacillaceae</taxon>
        <taxon>Bacillus</taxon>
    </lineage>
</organism>
<feature type="compositionally biased region" description="Low complexity" evidence="1">
    <location>
        <begin position="22"/>
        <end position="32"/>
    </location>
</feature>
<feature type="compositionally biased region" description="Basic and acidic residues" evidence="1">
    <location>
        <begin position="11"/>
        <end position="20"/>
    </location>
</feature>
<comment type="caution">
    <text evidence="2">The sequence shown here is derived from an EMBL/GenBank/DDBJ whole genome shotgun (WGS) entry which is preliminary data.</text>
</comment>
<feature type="region of interest" description="Disordered" evidence="1">
    <location>
        <begin position="1"/>
        <end position="40"/>
    </location>
</feature>
<name>A0ABU6GXM1_9BACI</name>
<evidence type="ECO:0008006" key="4">
    <source>
        <dbReference type="Google" id="ProtNLM"/>
    </source>
</evidence>
<keyword evidence="3" id="KW-1185">Reference proteome</keyword>
<evidence type="ECO:0000313" key="2">
    <source>
        <dbReference type="EMBL" id="MEC0483524.1"/>
    </source>
</evidence>
<proteinExistence type="predicted"/>
<accession>A0ABU6GXM1</accession>
<evidence type="ECO:0000256" key="1">
    <source>
        <dbReference type="SAM" id="MobiDB-lite"/>
    </source>
</evidence>
<gene>
    <name evidence="2" type="ORF">P8828_01445</name>
</gene>
<dbReference type="Proteomes" id="UP001341297">
    <property type="component" value="Unassembled WGS sequence"/>
</dbReference>
<evidence type="ECO:0000313" key="3">
    <source>
        <dbReference type="Proteomes" id="UP001341297"/>
    </source>
</evidence>
<reference evidence="2 3" key="1">
    <citation type="submission" date="2023-03" db="EMBL/GenBank/DDBJ databases">
        <title>Agriculturally important microbes genome sequencing.</title>
        <authorList>
            <person name="Dunlap C."/>
        </authorList>
    </citation>
    <scope>NUCLEOTIDE SEQUENCE [LARGE SCALE GENOMIC DNA]</scope>
    <source>
        <strain evidence="2 3">CBP-3203</strain>
    </source>
</reference>
<dbReference type="EMBL" id="JARRTL010000005">
    <property type="protein sequence ID" value="MEC0483524.1"/>
    <property type="molecule type" value="Genomic_DNA"/>
</dbReference>
<protein>
    <recommendedName>
        <fullName evidence="4">Lipoprotein</fullName>
    </recommendedName>
</protein>
<sequence>MEEDESVSTKGSEESAKDDSSDTSSSNKESANPSDHALSGYSSEKIEYARVWLQLGPNQEIDELNVRHISAGEPINPNDDTSASYPEDVVQLAGSRLVDGSVTYSSNGDGTIHVYNVPLRWESSADVDKNFMKEYTEGIIKNTKVVDVDPGNNKEIVKLIDIMNIH</sequence>